<dbReference type="Proteomes" id="UP001501470">
    <property type="component" value="Unassembled WGS sequence"/>
</dbReference>
<dbReference type="Pfam" id="PF05593">
    <property type="entry name" value="RHS_repeat"/>
    <property type="match status" value="2"/>
</dbReference>
<evidence type="ECO:0000313" key="2">
    <source>
        <dbReference type="EMBL" id="GAA1573909.1"/>
    </source>
</evidence>
<name>A0ABP4P915_9ACTN</name>
<accession>A0ABP4P915</accession>
<dbReference type="EMBL" id="BAAAQD010000051">
    <property type="protein sequence ID" value="GAA1573909.1"/>
    <property type="molecule type" value="Genomic_DNA"/>
</dbReference>
<dbReference type="PANTHER" id="PTHR32305">
    <property type="match status" value="1"/>
</dbReference>
<evidence type="ECO:0008006" key="4">
    <source>
        <dbReference type="Google" id="ProtNLM"/>
    </source>
</evidence>
<evidence type="ECO:0000256" key="1">
    <source>
        <dbReference type="SAM" id="MobiDB-lite"/>
    </source>
</evidence>
<dbReference type="InterPro" id="IPR022385">
    <property type="entry name" value="Rhs_assc_core"/>
</dbReference>
<organism evidence="2 3">
    <name type="scientific">Dactylosporangium maewongense</name>
    <dbReference type="NCBI Taxonomy" id="634393"/>
    <lineage>
        <taxon>Bacteria</taxon>
        <taxon>Bacillati</taxon>
        <taxon>Actinomycetota</taxon>
        <taxon>Actinomycetes</taxon>
        <taxon>Micromonosporales</taxon>
        <taxon>Micromonosporaceae</taxon>
        <taxon>Dactylosporangium</taxon>
    </lineage>
</organism>
<reference evidence="3" key="1">
    <citation type="journal article" date="2019" name="Int. J. Syst. Evol. Microbiol.">
        <title>The Global Catalogue of Microorganisms (GCM) 10K type strain sequencing project: providing services to taxonomists for standard genome sequencing and annotation.</title>
        <authorList>
            <consortium name="The Broad Institute Genomics Platform"/>
            <consortium name="The Broad Institute Genome Sequencing Center for Infectious Disease"/>
            <person name="Wu L."/>
            <person name="Ma J."/>
        </authorList>
    </citation>
    <scope>NUCLEOTIDE SEQUENCE [LARGE SCALE GENOMIC DNA]</scope>
    <source>
        <strain evidence="3">JCM 15933</strain>
    </source>
</reference>
<comment type="caution">
    <text evidence="2">The sequence shown here is derived from an EMBL/GenBank/DDBJ whole genome shotgun (WGS) entry which is preliminary data.</text>
</comment>
<dbReference type="Gene3D" id="2.180.10.10">
    <property type="entry name" value="RHS repeat-associated core"/>
    <property type="match status" value="2"/>
</dbReference>
<dbReference type="PANTHER" id="PTHR32305:SF15">
    <property type="entry name" value="PROTEIN RHSA-RELATED"/>
    <property type="match status" value="1"/>
</dbReference>
<feature type="region of interest" description="Disordered" evidence="1">
    <location>
        <begin position="156"/>
        <end position="176"/>
    </location>
</feature>
<protein>
    <recommendedName>
        <fullName evidence="4">RHS repeat-associated protein</fullName>
    </recommendedName>
</protein>
<dbReference type="InterPro" id="IPR031325">
    <property type="entry name" value="RHS_repeat"/>
</dbReference>
<dbReference type="NCBIfam" id="TIGR01643">
    <property type="entry name" value="YD_repeat_2x"/>
    <property type="match status" value="1"/>
</dbReference>
<keyword evidence="3" id="KW-1185">Reference proteome</keyword>
<dbReference type="NCBIfam" id="TIGR03696">
    <property type="entry name" value="Rhs_assc_core"/>
    <property type="match status" value="1"/>
</dbReference>
<proteinExistence type="predicted"/>
<evidence type="ECO:0000313" key="3">
    <source>
        <dbReference type="Proteomes" id="UP001501470"/>
    </source>
</evidence>
<gene>
    <name evidence="2" type="ORF">GCM10009827_114760</name>
</gene>
<dbReference type="InterPro" id="IPR013783">
    <property type="entry name" value="Ig-like_fold"/>
</dbReference>
<dbReference type="InterPro" id="IPR050708">
    <property type="entry name" value="T6SS_VgrG/RHS"/>
</dbReference>
<dbReference type="InterPro" id="IPR006530">
    <property type="entry name" value="YD"/>
</dbReference>
<sequence>MAARLCGKRIEVTGARSETMQVWALPEGGFTSQVHAGPVRFKQGDVWKPVDLTLQVQADGSVAPVGHPRGLKFSGKASAGERALAKLDGEDGVLSMAWAGDLPTPVLKGNVATYAEVRPGVDLVLTATRTGYEQNFVVKNRAALAASATLGLRMRTPGVTTTPDGSGGLLFKGKGGRNAGRIPEPTMWDSRVGANSGDHLRVAPVGLKQVRNGDDVDLTLTPDAAFLADPTLLFPVTIDPSVYPTFDTFVQTGYTSDQSGSADLKLGYSDDGGPWTARSFLTWNTGYLAGAKITSATVYLWENHSWSCRTADWEVWTTGAVSTATRWTNQPAWYAKQHTSNQTKGFSSSCAAGWVSAPATGVFQTGASSGWATTTMGLRATLENNHDSWKRFNSSNAASNIPYVDITYNSLPQVQSHSTAPTTACVTGASRPYISSRTPTLQAFMSDADGGSVINQFEWYQAGGALIGTTNVTAPSSTQASTMIPAGVFAEGGSYSWRVRAMDTADNTLVSAWSQSCEFTVDSIKPGVPVVSSTLYPSIATDNTWGHGGYGQTGTFTFTPATADTDVIAYTYQLDSDTAPSTVNAGSPTTVQITPSEDGRRTLTVRAKDRAGQLSDPNTYVFNVGRAGLKLPQPGANVVKRTKLAVDGDGTYTRATFQYRRGPGAAEYDVPLAHLHKADGSAVTTQPVGLSDLGGNAIWDAVDTLGTVGGVVQIRATLYPDAVGQPGYTTQWITVTVDPDGDGAAGDDIGPGSVNLLTGDYSVSSSDADEFGLGVRRASSSREPNDGWMTQGERLPANLQQVTTTSPTGFTTGGTTTATRVTTRGQGSSTDSLQVVPLATKPAGFGATDTFAALGDDQGALRHGMKAGKRYRVTGWIYVPAVTGLDSTEVRARRIVGFYRDSAGVYQEFRSVQAQWVDGWQELTLDLAIPAGATEAFIRLYNGNGYGSNKAVFWDNLSLKEIVAPFGPQWRGGADGGVAEVDYESLTFPSPDLAKITSAGGDYLTFGRSASGQFFPEPGAEDLSLVKVSDTVYELRELDGTTSQFVKQTETFLISTTWTSDQNSTTRYLYDSSDSRTLVKRVINATEPGIGDCTTPVPARGCEVLEYEYATATTASGSTFGNVIDQVRAVKVWSWDPAANAGAGGETAVEVANYAYDSQGRLREVWDPRLSPPLKTTYEYDTAGRLTKVTPAGQLPWMFDYGTATGDANAGRLLKVRRAALVTGTKDQLDGEVATNFVYQVPLTKAAGGPHDMNATALAAWGQTGVPTDATAVFTPQFPPTVNVATATTPGTGGYTYATTHYLDASGRETNIATPGAHIDSQVYDEFGNVVWALKADNRELALGTLPGAAAKAADLNLPADSAGRAALLASVSRYSPDGLDLVEEQGPVVRIALERQLAAAGKPTLPAGSQVIARNRTVNRYDEGKPDGGTYHLLTTTITSAAVDGYPDADSRTVLSGYGAEKGGTSGWVLRKATSSTSDAGTSYTRYDSAGRIVEAWGVGSTGTDALIEKSVFYTALANTDDAACGNKPEWAGQACVSKAGGAITGHRADMPTQLPLRRVEQYNRQGSATVVAETVGSDVRRVTNVFDAANRLTSTSLTSTLGLAVPDATYEYDLANGKSVKTTAGGKTLLREYDKLGRLVAYTDADGATTRTEYDRFDRIGKVLDPTGFQTYAYDLVTEPRGMLTSMTDSVAGTFTAKYAANGQLTELKYPGGITRTDTLDASMAPVARRYVRDSDDSTIYNQTIVENTQGQWINEVYTGGSKTYGYDTLGRLTSATQTTATTCANHQYGYDTRTNRLAKRTWQRTGQLCAATETPDAIENHTYDTADRLTDTGYLTDALGRVTGMPSGVTNTYHANDMIAVQQLGNQRQEWNLDPARRLRGFTKGTVSPSVTTASLLNHYGDDSDSPRWIVENTTTGAISRNVLGPDAGLVVTTAASGSVQLQLTNLHGDVVVTTNTALTDIQVSTYDEFGMAVTGGAARYGWLGGKLRSAESLGDTVLMGVRLYAPGLGRFLQMDPEKGGSATAYDYCDADPVNCFDLDGKWPSIRKAFKWVSNNAGNIGTALGTAALVMSFVPGLQPFAAGLAVVATGFTLWGAYNDYKAGNKGSAALSAASAIPGIGGVARFGKYAKYGYTAYKATKARKAYKAAPGSRASKNLLNRAMRKADSAKAVARKAFRPDKISVGVGAFDLAKTGCGLRAKCRKKVGAYWVGTGYSRY</sequence>
<dbReference type="Gene3D" id="2.60.40.10">
    <property type="entry name" value="Immunoglobulins"/>
    <property type="match status" value="1"/>
</dbReference>